<name>A0A4Y2KFR8_ARAVE</name>
<proteinExistence type="predicted"/>
<dbReference type="InterPro" id="IPR036397">
    <property type="entry name" value="RNaseH_sf"/>
</dbReference>
<evidence type="ECO:0008006" key="3">
    <source>
        <dbReference type="Google" id="ProtNLM"/>
    </source>
</evidence>
<organism evidence="1 2">
    <name type="scientific">Araneus ventricosus</name>
    <name type="common">Orbweaver spider</name>
    <name type="synonym">Epeira ventricosa</name>
    <dbReference type="NCBI Taxonomy" id="182803"/>
    <lineage>
        <taxon>Eukaryota</taxon>
        <taxon>Metazoa</taxon>
        <taxon>Ecdysozoa</taxon>
        <taxon>Arthropoda</taxon>
        <taxon>Chelicerata</taxon>
        <taxon>Arachnida</taxon>
        <taxon>Araneae</taxon>
        <taxon>Araneomorphae</taxon>
        <taxon>Entelegynae</taxon>
        <taxon>Araneoidea</taxon>
        <taxon>Araneidae</taxon>
        <taxon>Araneus</taxon>
    </lineage>
</organism>
<dbReference type="GO" id="GO:0003676">
    <property type="term" value="F:nucleic acid binding"/>
    <property type="evidence" value="ECO:0007669"/>
    <property type="project" value="InterPro"/>
</dbReference>
<comment type="caution">
    <text evidence="1">The sequence shown here is derived from an EMBL/GenBank/DDBJ whole genome shotgun (WGS) entry which is preliminary data.</text>
</comment>
<evidence type="ECO:0000313" key="1">
    <source>
        <dbReference type="EMBL" id="GBN01178.1"/>
    </source>
</evidence>
<sequence>MRRELNGMELNSCKPTRKPLVSAINSKKQFQFAKQHKDWTVEQRGNVMWSGGVKIQPIPERWVHQGHPMNGFFFPRWNWHVSGRQCQDPPTRTGHHKAWVLTQSKIFGKYWNTGFGVVRFFRRQFSALVTNYCKPGRQ</sequence>
<accession>A0A4Y2KFR8</accession>
<dbReference type="Gene3D" id="3.30.420.10">
    <property type="entry name" value="Ribonuclease H-like superfamily/Ribonuclease H"/>
    <property type="match status" value="1"/>
</dbReference>
<dbReference type="AlphaFoldDB" id="A0A4Y2KFR8"/>
<keyword evidence="2" id="KW-1185">Reference proteome</keyword>
<evidence type="ECO:0000313" key="2">
    <source>
        <dbReference type="Proteomes" id="UP000499080"/>
    </source>
</evidence>
<gene>
    <name evidence="1" type="ORF">AVEN_1617_1</name>
</gene>
<dbReference type="EMBL" id="BGPR01004591">
    <property type="protein sequence ID" value="GBN01178.1"/>
    <property type="molecule type" value="Genomic_DNA"/>
</dbReference>
<dbReference type="Proteomes" id="UP000499080">
    <property type="component" value="Unassembled WGS sequence"/>
</dbReference>
<protein>
    <recommendedName>
        <fullName evidence="3">Transposase Tc1-like domain-containing protein</fullName>
    </recommendedName>
</protein>
<dbReference type="OrthoDB" id="6503215at2759"/>
<reference evidence="1 2" key="1">
    <citation type="journal article" date="2019" name="Sci. Rep.">
        <title>Orb-weaving spider Araneus ventricosus genome elucidates the spidroin gene catalogue.</title>
        <authorList>
            <person name="Kono N."/>
            <person name="Nakamura H."/>
            <person name="Ohtoshi R."/>
            <person name="Moran D.A.P."/>
            <person name="Shinohara A."/>
            <person name="Yoshida Y."/>
            <person name="Fujiwara M."/>
            <person name="Mori M."/>
            <person name="Tomita M."/>
            <person name="Arakawa K."/>
        </authorList>
    </citation>
    <scope>NUCLEOTIDE SEQUENCE [LARGE SCALE GENOMIC DNA]</scope>
</reference>